<dbReference type="GO" id="GO:0016810">
    <property type="term" value="F:hydrolase activity, acting on carbon-nitrogen (but not peptide) bonds"/>
    <property type="evidence" value="ECO:0007669"/>
    <property type="project" value="InterPro"/>
</dbReference>
<gene>
    <name evidence="5" type="ORF">FPZ45_03735</name>
</gene>
<comment type="caution">
    <text evidence="5">The sequence shown here is derived from an EMBL/GenBank/DDBJ whole genome shotgun (WGS) entry which is preliminary data.</text>
</comment>
<dbReference type="SUPFAM" id="SSF88713">
    <property type="entry name" value="Glycoside hydrolase/deacetylase"/>
    <property type="match status" value="1"/>
</dbReference>
<dbReference type="PANTHER" id="PTHR34216">
    <property type="match status" value="1"/>
</dbReference>
<dbReference type="Pfam" id="PF01522">
    <property type="entry name" value="Polysacc_deac_1"/>
    <property type="match status" value="1"/>
</dbReference>
<dbReference type="GO" id="GO:0005576">
    <property type="term" value="C:extracellular region"/>
    <property type="evidence" value="ECO:0007669"/>
    <property type="project" value="UniProtKB-SubCell"/>
</dbReference>
<dbReference type="PANTHER" id="PTHR34216:SF3">
    <property type="entry name" value="POLY-BETA-1,6-N-ACETYL-D-GLUCOSAMINE N-DEACETYLASE"/>
    <property type="match status" value="1"/>
</dbReference>
<keyword evidence="3" id="KW-0812">Transmembrane</keyword>
<dbReference type="InterPro" id="IPR011330">
    <property type="entry name" value="Glyco_hydro/deAcase_b/a-brl"/>
</dbReference>
<protein>
    <submittedName>
        <fullName evidence="5">Polysaccharide deacetylase family protein</fullName>
    </submittedName>
</protein>
<keyword evidence="2" id="KW-0732">Signal</keyword>
<feature type="domain" description="NodB homology" evidence="4">
    <location>
        <begin position="147"/>
        <end position="386"/>
    </location>
</feature>
<dbReference type="GO" id="GO:0005975">
    <property type="term" value="P:carbohydrate metabolic process"/>
    <property type="evidence" value="ECO:0007669"/>
    <property type="project" value="InterPro"/>
</dbReference>
<dbReference type="EMBL" id="VNJJ01000002">
    <property type="protein sequence ID" value="TVY03012.1"/>
    <property type="molecule type" value="Genomic_DNA"/>
</dbReference>
<proteinExistence type="predicted"/>
<evidence type="ECO:0000256" key="1">
    <source>
        <dbReference type="ARBA" id="ARBA00004613"/>
    </source>
</evidence>
<keyword evidence="3" id="KW-0472">Membrane</keyword>
<reference evidence="5 6" key="1">
    <citation type="submission" date="2019-07" db="EMBL/GenBank/DDBJ databases">
        <authorList>
            <person name="Kim J."/>
        </authorList>
    </citation>
    <scope>NUCLEOTIDE SEQUENCE [LARGE SCALE GENOMIC DNA]</scope>
    <source>
        <strain evidence="5 6">G13</strain>
    </source>
</reference>
<dbReference type="OrthoDB" id="9778320at2"/>
<evidence type="ECO:0000259" key="4">
    <source>
        <dbReference type="PROSITE" id="PS51677"/>
    </source>
</evidence>
<feature type="transmembrane region" description="Helical" evidence="3">
    <location>
        <begin position="354"/>
        <end position="373"/>
    </location>
</feature>
<accession>A0A559JT07</accession>
<evidence type="ECO:0000313" key="6">
    <source>
        <dbReference type="Proteomes" id="UP000316330"/>
    </source>
</evidence>
<organism evidence="5 6">
    <name type="scientific">Cohnella terricola</name>
    <dbReference type="NCBI Taxonomy" id="1289167"/>
    <lineage>
        <taxon>Bacteria</taxon>
        <taxon>Bacillati</taxon>
        <taxon>Bacillota</taxon>
        <taxon>Bacilli</taxon>
        <taxon>Bacillales</taxon>
        <taxon>Paenibacillaceae</taxon>
        <taxon>Cohnella</taxon>
    </lineage>
</organism>
<name>A0A559JT07_9BACL</name>
<comment type="subcellular location">
    <subcellularLocation>
        <location evidence="1">Secreted</location>
    </subcellularLocation>
</comment>
<keyword evidence="3" id="KW-1133">Transmembrane helix</keyword>
<sequence length="386" mass="43692">MIKMTCGDKPLYGVNKMNIKTKFALSTLVLAIAALALCTLGIRWYSSHFPRLASAFPSIVSAIAEYKSSSAYDNLVPTTNEPNGVYYRDNVLVLMYHDVSPNPENDKSLPLASFDKQLELMKANNFHWITMEQYRDFILHSAPVPDNAVLLTFDDGYESLYDQAYPSLKKYGAPASAFLIVKTVGDPSDPFPRVTWDQVREMHQNGIDFFNHTYDSHRYAPTEASGGKPMSMIARRLYLKDKQRQETEEEYETRVTADLRKANEILEREIGIRNYAFAFPYGAFSDSLLNISGKLGMDITFTVKSGLNAPGQTNGFRLNAGGEDNNPDLQIALMKQAETRLADHEFKQPQTRQYAFLALSVLFVLTGIFWLWTGWRLIRSKKRVAA</sequence>
<evidence type="ECO:0000256" key="3">
    <source>
        <dbReference type="SAM" id="Phobius"/>
    </source>
</evidence>
<evidence type="ECO:0000313" key="5">
    <source>
        <dbReference type="EMBL" id="TVY03012.1"/>
    </source>
</evidence>
<dbReference type="AlphaFoldDB" id="A0A559JT07"/>
<dbReference type="InterPro" id="IPR051398">
    <property type="entry name" value="Polysacch_Deacetylase"/>
</dbReference>
<dbReference type="PROSITE" id="PS51677">
    <property type="entry name" value="NODB"/>
    <property type="match status" value="1"/>
</dbReference>
<keyword evidence="6" id="KW-1185">Reference proteome</keyword>
<evidence type="ECO:0000256" key="2">
    <source>
        <dbReference type="ARBA" id="ARBA00022729"/>
    </source>
</evidence>
<dbReference type="Gene3D" id="3.20.20.370">
    <property type="entry name" value="Glycoside hydrolase/deacetylase"/>
    <property type="match status" value="1"/>
</dbReference>
<dbReference type="InterPro" id="IPR002509">
    <property type="entry name" value="NODB_dom"/>
</dbReference>
<dbReference type="Proteomes" id="UP000316330">
    <property type="component" value="Unassembled WGS sequence"/>
</dbReference>